<dbReference type="CDD" id="cd19715">
    <property type="entry name" value="bHLH_TS_amos_like"/>
    <property type="match status" value="1"/>
</dbReference>
<dbReference type="RefSeq" id="XP_030384525.1">
    <property type="nucleotide sequence ID" value="XM_030528665.1"/>
</dbReference>
<dbReference type="OrthoDB" id="6161578at2759"/>
<dbReference type="FunFam" id="4.10.280.10:FF:000025">
    <property type="entry name" value="protein atonal homolog 7"/>
    <property type="match status" value="1"/>
</dbReference>
<keyword evidence="7" id="KW-0539">Nucleus</keyword>
<dbReference type="GO" id="GO:0000981">
    <property type="term" value="F:DNA-binding transcription factor activity, RNA polymerase II-specific"/>
    <property type="evidence" value="ECO:0007669"/>
    <property type="project" value="TreeGrafter"/>
</dbReference>
<evidence type="ECO:0000259" key="9">
    <source>
        <dbReference type="PROSITE" id="PS50888"/>
    </source>
</evidence>
<evidence type="ECO:0000256" key="1">
    <source>
        <dbReference type="ARBA" id="ARBA00004123"/>
    </source>
</evidence>
<feature type="domain" description="BHLH" evidence="9">
    <location>
        <begin position="176"/>
        <end position="228"/>
    </location>
</feature>
<reference evidence="11" key="1">
    <citation type="submission" date="2025-08" db="UniProtKB">
        <authorList>
            <consortium name="RefSeq"/>
        </authorList>
    </citation>
    <scope>IDENTIFICATION</scope>
    <source>
        <strain evidence="11">11010-0011.00</strain>
        <tissue evidence="11">Whole body</tissue>
    </source>
</reference>
<proteinExistence type="predicted"/>
<evidence type="ECO:0000256" key="6">
    <source>
        <dbReference type="ARBA" id="ARBA00023163"/>
    </source>
</evidence>
<evidence type="ECO:0000256" key="4">
    <source>
        <dbReference type="ARBA" id="ARBA00022902"/>
    </source>
</evidence>
<keyword evidence="6" id="KW-0804">Transcription</keyword>
<name>A0A6J2U955_DROLE</name>
<dbReference type="Proteomes" id="UP000504634">
    <property type="component" value="Unplaced"/>
</dbReference>
<keyword evidence="5" id="KW-0805">Transcription regulation</keyword>
<organism evidence="10 11">
    <name type="scientific">Drosophila lebanonensis</name>
    <name type="common">Fruit fly</name>
    <name type="synonym">Scaptodrosophila lebanonensis</name>
    <dbReference type="NCBI Taxonomy" id="7225"/>
    <lineage>
        <taxon>Eukaryota</taxon>
        <taxon>Metazoa</taxon>
        <taxon>Ecdysozoa</taxon>
        <taxon>Arthropoda</taxon>
        <taxon>Hexapoda</taxon>
        <taxon>Insecta</taxon>
        <taxon>Pterygota</taxon>
        <taxon>Neoptera</taxon>
        <taxon>Endopterygota</taxon>
        <taxon>Diptera</taxon>
        <taxon>Brachycera</taxon>
        <taxon>Muscomorpha</taxon>
        <taxon>Ephydroidea</taxon>
        <taxon>Drosophilidae</taxon>
        <taxon>Scaptodrosophila</taxon>
    </lineage>
</organism>
<dbReference type="CTD" id="35110"/>
<evidence type="ECO:0000256" key="2">
    <source>
        <dbReference type="ARBA" id="ARBA00022473"/>
    </source>
</evidence>
<feature type="region of interest" description="Disordered" evidence="8">
    <location>
        <begin position="129"/>
        <end position="149"/>
    </location>
</feature>
<protein>
    <submittedName>
        <fullName evidence="11">Basic helix-loop-helix transcription factor amos</fullName>
    </submittedName>
</protein>
<dbReference type="GO" id="GO:0016360">
    <property type="term" value="P:sensory organ precursor cell fate determination"/>
    <property type="evidence" value="ECO:0007669"/>
    <property type="project" value="UniProtKB-ARBA"/>
</dbReference>
<evidence type="ECO:0000256" key="8">
    <source>
        <dbReference type="SAM" id="MobiDB-lite"/>
    </source>
</evidence>
<dbReference type="Pfam" id="PF00010">
    <property type="entry name" value="HLH"/>
    <property type="match status" value="1"/>
</dbReference>
<dbReference type="SUPFAM" id="SSF81995">
    <property type="entry name" value="beta-sandwich domain of Sec23/24"/>
    <property type="match status" value="1"/>
</dbReference>
<dbReference type="SUPFAM" id="SSF47459">
    <property type="entry name" value="HLH, helix-loop-helix DNA-binding domain"/>
    <property type="match status" value="1"/>
</dbReference>
<evidence type="ECO:0000256" key="7">
    <source>
        <dbReference type="ARBA" id="ARBA00023242"/>
    </source>
</evidence>
<sequence>MPHATSVILVAQTATGSPKKKMLTNNELIEHFYYNNASSAGDEVQSCGNDYRQLEDFMQYQLDYSGSGDSLSDGTNSCSLELYYETPAVLELEHMLSVQQQQQQQHHQQQQQQQQPLLSSSSSVKSSAKYWQRQQQQQQRSKPYGMVSSSFCSSSSSTCREADEDELGLSSEVLRKRRLAANARERRRMNSLNDAFDKLRDVVPSLGHDRRLSKYETLQMAQAYIGDLVTLLSRNY</sequence>
<feature type="compositionally biased region" description="Low complexity" evidence="8">
    <location>
        <begin position="129"/>
        <end position="140"/>
    </location>
</feature>
<dbReference type="PROSITE" id="PS50888">
    <property type="entry name" value="BHLH"/>
    <property type="match status" value="1"/>
</dbReference>
<keyword evidence="4" id="KW-0524">Neurogenesis</keyword>
<comment type="subcellular location">
    <subcellularLocation>
        <location evidence="1">Nucleus</location>
    </subcellularLocation>
</comment>
<dbReference type="Gene3D" id="4.10.280.10">
    <property type="entry name" value="Helix-loop-helix DNA-binding domain"/>
    <property type="match status" value="1"/>
</dbReference>
<dbReference type="PANTHER" id="PTHR19290">
    <property type="entry name" value="BASIC HELIX-LOOP-HELIX PROTEIN NEUROGENIN-RELATED"/>
    <property type="match status" value="1"/>
</dbReference>
<dbReference type="GO" id="GO:0005634">
    <property type="term" value="C:nucleus"/>
    <property type="evidence" value="ECO:0007669"/>
    <property type="project" value="UniProtKB-SubCell"/>
</dbReference>
<dbReference type="GO" id="GO:0046982">
    <property type="term" value="F:protein heterodimerization activity"/>
    <property type="evidence" value="ECO:0007669"/>
    <property type="project" value="UniProtKB-ARBA"/>
</dbReference>
<evidence type="ECO:0000313" key="10">
    <source>
        <dbReference type="Proteomes" id="UP000504634"/>
    </source>
</evidence>
<dbReference type="InterPro" id="IPR011598">
    <property type="entry name" value="bHLH_dom"/>
</dbReference>
<feature type="region of interest" description="Disordered" evidence="8">
    <location>
        <begin position="100"/>
        <end position="119"/>
    </location>
</feature>
<evidence type="ECO:0000313" key="11">
    <source>
        <dbReference type="RefSeq" id="XP_030384525.1"/>
    </source>
</evidence>
<dbReference type="GO" id="GO:0061564">
    <property type="term" value="P:axon development"/>
    <property type="evidence" value="ECO:0007669"/>
    <property type="project" value="TreeGrafter"/>
</dbReference>
<dbReference type="SMART" id="SM00353">
    <property type="entry name" value="HLH"/>
    <property type="match status" value="1"/>
</dbReference>
<dbReference type="PANTHER" id="PTHR19290:SF162">
    <property type="entry name" value="TRANSCRIPTION FACTOR ATOH7"/>
    <property type="match status" value="1"/>
</dbReference>
<evidence type="ECO:0000256" key="3">
    <source>
        <dbReference type="ARBA" id="ARBA00022782"/>
    </source>
</evidence>
<dbReference type="AlphaFoldDB" id="A0A6J2U955"/>
<accession>A0A6J2U955</accession>
<dbReference type="InterPro" id="IPR036638">
    <property type="entry name" value="HLH_DNA-bd_sf"/>
</dbReference>
<keyword evidence="2" id="KW-0217">Developmental protein</keyword>
<dbReference type="InterPro" id="IPR050359">
    <property type="entry name" value="bHLH_transcription_factors"/>
</dbReference>
<dbReference type="GeneID" id="115631825"/>
<dbReference type="GO" id="GO:0070888">
    <property type="term" value="F:E-box binding"/>
    <property type="evidence" value="ECO:0007669"/>
    <property type="project" value="TreeGrafter"/>
</dbReference>
<keyword evidence="3" id="KW-0221">Differentiation</keyword>
<evidence type="ECO:0000256" key="5">
    <source>
        <dbReference type="ARBA" id="ARBA00023015"/>
    </source>
</evidence>
<keyword evidence="10" id="KW-1185">Reference proteome</keyword>
<dbReference type="GO" id="GO:0045944">
    <property type="term" value="P:positive regulation of transcription by RNA polymerase II"/>
    <property type="evidence" value="ECO:0007669"/>
    <property type="project" value="TreeGrafter"/>
</dbReference>
<gene>
    <name evidence="11" type="primary">LOC115631825</name>
</gene>